<reference evidence="5 6" key="1">
    <citation type="journal article" date="2016" name="Genome Announc.">
        <title>Draft Genome Sequence of Paenibacillus amylolyticus Heshi-A3, Isolated from Fermented Rice Bran in a Japanese Fermented Seafood Dish.</title>
        <authorList>
            <person name="Akuzawa S."/>
            <person name="Nagaoka J."/>
            <person name="Kanekatsu M."/>
            <person name="Kubota E."/>
            <person name="Ohtake R."/>
            <person name="Suzuki T."/>
            <person name="Kanesaki Y."/>
        </authorList>
    </citation>
    <scope>NUCLEOTIDE SEQUENCE [LARGE SCALE GENOMIC DNA]</scope>
    <source>
        <strain evidence="5 6">Heshi-A3</strain>
    </source>
</reference>
<dbReference type="InterPro" id="IPR052369">
    <property type="entry name" value="UG_Glycosaminoglycan_Hydrolase"/>
</dbReference>
<feature type="binding site" evidence="4">
    <location>
        <position position="228"/>
    </location>
    <ligand>
        <name>substrate</name>
    </ligand>
</feature>
<evidence type="ECO:0000313" key="6">
    <source>
        <dbReference type="Proteomes" id="UP000069697"/>
    </source>
</evidence>
<feature type="active site" description="Nucleophile" evidence="3">
    <location>
        <position position="99"/>
    </location>
</feature>
<feature type="binding site" evidence="4">
    <location>
        <position position="232"/>
    </location>
    <ligand>
        <name>substrate</name>
    </ligand>
</feature>
<sequence>MTKPGSAVTTTYWQEVMQRLERKVGEMKEHIGDKCPHFAGKDGKYDNINTDWWASGFWPGMLWIMYDMTGEQSYRDASWSWDEMLEQWFVKPTVELHHDVGFQFLSTAVIKHKITGDEDALRRGLEAANFLAGRYNPAGKFIRAWNEDKYGWAIIDCMLNISLLFWATEVTGDPRYRHIAFNHAETTMQYGVRQDGSTKHIISFDPEDGRYIECFGGQGYAPDSSWSRGTSWGLYGFANTYRYTQDERFLNTAKRIAHYFIAALPEDHVPYWDFRLPTLEGQSRDSSAAAIGASGLLELAAVVPEGEKRLYTNAAERILRSLTENYAVWDQPERESILLHATGSGNSFIDVSLIYGDYYYLEAVAKLNSWKHRVY</sequence>
<dbReference type="PANTHER" id="PTHR36845">
    <property type="entry name" value="HYDROLASE, PUTATIVE (AFU_ORTHOLOGUE AFUA_7G05090)-RELATED"/>
    <property type="match status" value="1"/>
</dbReference>
<evidence type="ECO:0000256" key="3">
    <source>
        <dbReference type="PIRSR" id="PIRSR610905-1"/>
    </source>
</evidence>
<name>A0A100VTF3_PAEAM</name>
<dbReference type="GO" id="GO:0052757">
    <property type="term" value="F:chondroitin hydrolase activity"/>
    <property type="evidence" value="ECO:0007669"/>
    <property type="project" value="TreeGrafter"/>
</dbReference>
<dbReference type="InterPro" id="IPR008928">
    <property type="entry name" value="6-hairpin_glycosidase_sf"/>
</dbReference>
<comment type="caution">
    <text evidence="5">The sequence shown here is derived from an EMBL/GenBank/DDBJ whole genome shotgun (WGS) entry which is preliminary data.</text>
</comment>
<dbReference type="Pfam" id="PF07470">
    <property type="entry name" value="Glyco_hydro_88"/>
    <property type="match status" value="1"/>
</dbReference>
<dbReference type="Gene3D" id="1.50.10.10">
    <property type="match status" value="1"/>
</dbReference>
<dbReference type="GO" id="GO:0000272">
    <property type="term" value="P:polysaccharide catabolic process"/>
    <property type="evidence" value="ECO:0007669"/>
    <property type="project" value="TreeGrafter"/>
</dbReference>
<accession>A0A100VTF3</accession>
<dbReference type="SUPFAM" id="SSF48208">
    <property type="entry name" value="Six-hairpin glycosidases"/>
    <property type="match status" value="1"/>
</dbReference>
<feature type="active site" description="Proton donor" evidence="3">
    <location>
        <position position="156"/>
    </location>
</feature>
<proteinExistence type="inferred from homology"/>
<evidence type="ECO:0000256" key="1">
    <source>
        <dbReference type="ARBA" id="ARBA00022801"/>
    </source>
</evidence>
<dbReference type="InterPro" id="IPR012341">
    <property type="entry name" value="6hp_glycosidase-like_sf"/>
</dbReference>
<reference evidence="6" key="2">
    <citation type="submission" date="2016-01" db="EMBL/GenBank/DDBJ databases">
        <title>Draft Genome Sequence of Paenibacillus amylolyticus Heshi-A3 that Was Isolated from Fermented Rice Bran with Aging Salted Mackerel, Which Was Named Heshiko as Traditional Fermented Seafood in Japan.</title>
        <authorList>
            <person name="Akuzawa S."/>
            <person name="Nakagawa J."/>
            <person name="Kanekatsu T."/>
            <person name="Kubota E."/>
            <person name="Ohtake R."/>
            <person name="Suzuki T."/>
            <person name="Kanesaki Y."/>
        </authorList>
    </citation>
    <scope>NUCLEOTIDE SEQUENCE [LARGE SCALE GENOMIC DNA]</scope>
    <source>
        <strain evidence="6">Heshi-A3</strain>
    </source>
</reference>
<dbReference type="Proteomes" id="UP000069697">
    <property type="component" value="Unassembled WGS sequence"/>
</dbReference>
<dbReference type="EMBL" id="BCNV01000011">
    <property type="protein sequence ID" value="GAS85719.1"/>
    <property type="molecule type" value="Genomic_DNA"/>
</dbReference>
<feature type="binding site" evidence="4">
    <location>
        <position position="156"/>
    </location>
    <ligand>
        <name>substrate</name>
    </ligand>
</feature>
<evidence type="ECO:0000256" key="2">
    <source>
        <dbReference type="ARBA" id="ARBA00038358"/>
    </source>
</evidence>
<dbReference type="RefSeq" id="WP_062838010.1">
    <property type="nucleotide sequence ID" value="NZ_BCNV01000011.1"/>
</dbReference>
<dbReference type="AlphaFoldDB" id="A0A100VTF3"/>
<feature type="binding site" evidence="4">
    <location>
        <position position="344"/>
    </location>
    <ligand>
        <name>substrate</name>
    </ligand>
</feature>
<evidence type="ECO:0000256" key="4">
    <source>
        <dbReference type="PIRSR" id="PIRSR610905-2"/>
    </source>
</evidence>
<dbReference type="InterPro" id="IPR010905">
    <property type="entry name" value="Glyco_hydro_88"/>
</dbReference>
<dbReference type="PANTHER" id="PTHR36845:SF1">
    <property type="entry name" value="HYDROLASE, PUTATIVE (AFU_ORTHOLOGUE AFUA_7G05090)-RELATED"/>
    <property type="match status" value="1"/>
</dbReference>
<gene>
    <name evidence="5" type="ORF">PAHA3_5853</name>
</gene>
<feature type="binding site" evidence="4">
    <location>
        <position position="99"/>
    </location>
    <ligand>
        <name>substrate</name>
    </ligand>
</feature>
<keyword evidence="1 5" id="KW-0378">Hydrolase</keyword>
<protein>
    <submittedName>
        <fullName evidence="5">Glycoside hydrolase</fullName>
    </submittedName>
</protein>
<comment type="similarity">
    <text evidence="2">Belongs to the glycosyl hydrolase 88 family.</text>
</comment>
<organism evidence="5 6">
    <name type="scientific">Paenibacillus amylolyticus</name>
    <dbReference type="NCBI Taxonomy" id="1451"/>
    <lineage>
        <taxon>Bacteria</taxon>
        <taxon>Bacillati</taxon>
        <taxon>Bacillota</taxon>
        <taxon>Bacilli</taxon>
        <taxon>Bacillales</taxon>
        <taxon>Paenibacillaceae</taxon>
        <taxon>Paenibacillus</taxon>
    </lineage>
</organism>
<evidence type="ECO:0000313" key="5">
    <source>
        <dbReference type="EMBL" id="GAS85719.1"/>
    </source>
</evidence>